<dbReference type="RefSeq" id="WP_106457111.1">
    <property type="nucleotide sequence ID" value="NZ_PXOH01000011.1"/>
</dbReference>
<dbReference type="EMBL" id="PXOH01000011">
    <property type="protein sequence ID" value="PSF37148.1"/>
    <property type="molecule type" value="Genomic_DNA"/>
</dbReference>
<evidence type="ECO:0000313" key="2">
    <source>
        <dbReference type="Proteomes" id="UP000239001"/>
    </source>
</evidence>
<dbReference type="Proteomes" id="UP000239001">
    <property type="component" value="Unassembled WGS sequence"/>
</dbReference>
<evidence type="ECO:0008006" key="3">
    <source>
        <dbReference type="Google" id="ProtNLM"/>
    </source>
</evidence>
<organism evidence="1 2">
    <name type="scientific">Aphanothece hegewaldii CCALA 016</name>
    <dbReference type="NCBI Taxonomy" id="2107694"/>
    <lineage>
        <taxon>Bacteria</taxon>
        <taxon>Bacillati</taxon>
        <taxon>Cyanobacteriota</taxon>
        <taxon>Cyanophyceae</taxon>
        <taxon>Oscillatoriophycideae</taxon>
        <taxon>Chroococcales</taxon>
        <taxon>Aphanothecaceae</taxon>
        <taxon>Aphanothece</taxon>
    </lineage>
</organism>
<proteinExistence type="predicted"/>
<comment type="caution">
    <text evidence="1">The sequence shown here is derived from an EMBL/GenBank/DDBJ whole genome shotgun (WGS) entry which is preliminary data.</text>
</comment>
<evidence type="ECO:0000313" key="1">
    <source>
        <dbReference type="EMBL" id="PSF37148.1"/>
    </source>
</evidence>
<accession>A0A2T1LXR6</accession>
<name>A0A2T1LXR6_9CHRO</name>
<reference evidence="1 2" key="2">
    <citation type="submission" date="2018-03" db="EMBL/GenBank/DDBJ databases">
        <authorList>
            <person name="Keele B.F."/>
        </authorList>
    </citation>
    <scope>NUCLEOTIDE SEQUENCE [LARGE SCALE GENOMIC DNA]</scope>
    <source>
        <strain evidence="1 2">CCALA 016</strain>
    </source>
</reference>
<keyword evidence="2" id="KW-1185">Reference proteome</keyword>
<dbReference type="AlphaFoldDB" id="A0A2T1LXR6"/>
<sequence>MQNPSLRQEPRYEPARVIPVNKDSSIIEWLERTGRLIPREKEEREVILEDELELSDFMDSDDTYDMDIDDDDDEIVIDEDAL</sequence>
<dbReference type="Pfam" id="PF11332">
    <property type="entry name" value="DUF3134"/>
    <property type="match status" value="1"/>
</dbReference>
<protein>
    <recommendedName>
        <fullName evidence="3">DUF3134 domain-containing protein</fullName>
    </recommendedName>
</protein>
<dbReference type="OrthoDB" id="542362at2"/>
<reference evidence="1 2" key="1">
    <citation type="submission" date="2018-03" db="EMBL/GenBank/DDBJ databases">
        <title>The ancient ancestry and fast evolution of plastids.</title>
        <authorList>
            <person name="Moore K.R."/>
            <person name="Magnabosco C."/>
            <person name="Momper L."/>
            <person name="Gold D.A."/>
            <person name="Bosak T."/>
            <person name="Fournier G.P."/>
        </authorList>
    </citation>
    <scope>NUCLEOTIDE SEQUENCE [LARGE SCALE GENOMIC DNA]</scope>
    <source>
        <strain evidence="1 2">CCALA 016</strain>
    </source>
</reference>
<gene>
    <name evidence="1" type="ORF">C7H19_11980</name>
</gene>
<dbReference type="InterPro" id="IPR021481">
    <property type="entry name" value="DUF3134"/>
</dbReference>